<evidence type="ECO:0000256" key="8">
    <source>
        <dbReference type="ARBA" id="ARBA00022737"/>
    </source>
</evidence>
<name>A0A921KAX3_9BIFI</name>
<dbReference type="AlphaFoldDB" id="A0A921KAX3"/>
<dbReference type="CDD" id="cd04208">
    <property type="entry name" value="CuRO_2_CuNIR"/>
    <property type="match status" value="1"/>
</dbReference>
<dbReference type="SUPFAM" id="SSF49503">
    <property type="entry name" value="Cupredoxins"/>
    <property type="match status" value="3"/>
</dbReference>
<feature type="transmembrane region" description="Helical" evidence="14">
    <location>
        <begin position="261"/>
        <end position="285"/>
    </location>
</feature>
<dbReference type="Gene3D" id="2.60.40.420">
    <property type="entry name" value="Cupredoxins - blue copper proteins"/>
    <property type="match status" value="3"/>
</dbReference>
<keyword evidence="14" id="KW-0812">Transmembrane</keyword>
<dbReference type="InterPro" id="IPR011707">
    <property type="entry name" value="Cu-oxidase-like_N"/>
</dbReference>
<dbReference type="PRINTS" id="PR00695">
    <property type="entry name" value="CUNO2RDTASE"/>
</dbReference>
<feature type="binding site" description="type 1 copper site" evidence="12">
    <location>
        <position position="772"/>
    </location>
    <ligand>
        <name>Cu cation</name>
        <dbReference type="ChEBI" id="CHEBI:23378"/>
        <label>1</label>
    </ligand>
</feature>
<evidence type="ECO:0000259" key="16">
    <source>
        <dbReference type="Pfam" id="PF13473"/>
    </source>
</evidence>
<feature type="transmembrane region" description="Helical" evidence="14">
    <location>
        <begin position="150"/>
        <end position="169"/>
    </location>
</feature>
<evidence type="ECO:0000256" key="13">
    <source>
        <dbReference type="SAM" id="MobiDB-lite"/>
    </source>
</evidence>
<feature type="transmembrane region" description="Helical" evidence="14">
    <location>
        <begin position="122"/>
        <end position="143"/>
    </location>
</feature>
<keyword evidence="14" id="KW-1133">Transmembrane helix</keyword>
<comment type="catalytic activity">
    <reaction evidence="11">
        <text>nitric oxide + Fe(III)-[cytochrome c] + H2O = Fe(II)-[cytochrome c] + nitrite + 2 H(+)</text>
        <dbReference type="Rhea" id="RHEA:15233"/>
        <dbReference type="Rhea" id="RHEA-COMP:10350"/>
        <dbReference type="Rhea" id="RHEA-COMP:14399"/>
        <dbReference type="ChEBI" id="CHEBI:15377"/>
        <dbReference type="ChEBI" id="CHEBI:15378"/>
        <dbReference type="ChEBI" id="CHEBI:16301"/>
        <dbReference type="ChEBI" id="CHEBI:16480"/>
        <dbReference type="ChEBI" id="CHEBI:29033"/>
        <dbReference type="ChEBI" id="CHEBI:29034"/>
        <dbReference type="EC" id="1.7.2.1"/>
    </reaction>
</comment>
<evidence type="ECO:0000256" key="5">
    <source>
        <dbReference type="ARBA" id="ARBA00011882"/>
    </source>
</evidence>
<comment type="subunit">
    <text evidence="4">Homotrimer.</text>
</comment>
<gene>
    <name evidence="17" type="ORF">K8U78_02675</name>
</gene>
<organism evidence="17 18">
    <name type="scientific">Aeriscardovia aeriphila</name>
    <dbReference type="NCBI Taxonomy" id="218139"/>
    <lineage>
        <taxon>Bacteria</taxon>
        <taxon>Bacillati</taxon>
        <taxon>Actinomycetota</taxon>
        <taxon>Actinomycetes</taxon>
        <taxon>Bifidobacteriales</taxon>
        <taxon>Bifidobacteriaceae</taxon>
        <taxon>Aeriscardovia</taxon>
    </lineage>
</organism>
<feature type="transmembrane region" description="Helical" evidence="14">
    <location>
        <begin position="305"/>
        <end position="326"/>
    </location>
</feature>
<feature type="binding site" description="type 1 copper site" evidence="12">
    <location>
        <position position="771"/>
    </location>
    <ligand>
        <name>Cu cation</name>
        <dbReference type="ChEBI" id="CHEBI:23378"/>
        <label>1</label>
    </ligand>
</feature>
<feature type="transmembrane region" description="Helical" evidence="14">
    <location>
        <begin position="233"/>
        <end position="249"/>
    </location>
</feature>
<dbReference type="Pfam" id="PF13473">
    <property type="entry name" value="Cupredoxin_1"/>
    <property type="match status" value="1"/>
</dbReference>
<dbReference type="EMBL" id="DYWK01000004">
    <property type="protein sequence ID" value="HJF18053.1"/>
    <property type="molecule type" value="Genomic_DNA"/>
</dbReference>
<evidence type="ECO:0000256" key="12">
    <source>
        <dbReference type="PIRSR" id="PIRSR601287-1"/>
    </source>
</evidence>
<dbReference type="InterPro" id="IPR008972">
    <property type="entry name" value="Cupredoxin"/>
</dbReference>
<feature type="transmembrane region" description="Helical" evidence="14">
    <location>
        <begin position="448"/>
        <end position="466"/>
    </location>
</feature>
<feature type="binding site" description="type 1 copper site" evidence="12">
    <location>
        <position position="736"/>
    </location>
    <ligand>
        <name>Cu cation</name>
        <dbReference type="ChEBI" id="CHEBI:23378"/>
        <label>1</label>
    </ligand>
</feature>
<comment type="similarity">
    <text evidence="3">Belongs to the multicopper oxidase family.</text>
</comment>
<evidence type="ECO:0000256" key="1">
    <source>
        <dbReference type="ARBA" id="ARBA00001960"/>
    </source>
</evidence>
<feature type="domain" description="EfeO-type cupredoxin-like" evidence="16">
    <location>
        <begin position="521"/>
        <end position="585"/>
    </location>
</feature>
<comment type="cofactor">
    <cofactor evidence="2 12">
        <name>Cu(2+)</name>
        <dbReference type="ChEBI" id="CHEBI:29036"/>
    </cofactor>
</comment>
<evidence type="ECO:0000256" key="3">
    <source>
        <dbReference type="ARBA" id="ARBA00010609"/>
    </source>
</evidence>
<keyword evidence="8" id="KW-0677">Repeat</keyword>
<dbReference type="GO" id="GO:0050421">
    <property type="term" value="F:nitrite reductase (NO-forming) activity"/>
    <property type="evidence" value="ECO:0007669"/>
    <property type="project" value="UniProtKB-EC"/>
</dbReference>
<evidence type="ECO:0000259" key="15">
    <source>
        <dbReference type="Pfam" id="PF07732"/>
    </source>
</evidence>
<feature type="transmembrane region" description="Helical" evidence="14">
    <location>
        <begin position="61"/>
        <end position="81"/>
    </location>
</feature>
<feature type="region of interest" description="Disordered" evidence="13">
    <location>
        <begin position="618"/>
        <end position="642"/>
    </location>
</feature>
<feature type="domain" description="Plastocyanin-like" evidence="15">
    <location>
        <begin position="685"/>
        <end position="794"/>
    </location>
</feature>
<evidence type="ECO:0000313" key="18">
    <source>
        <dbReference type="Proteomes" id="UP000715651"/>
    </source>
</evidence>
<dbReference type="Proteomes" id="UP000715651">
    <property type="component" value="Unassembled WGS sequence"/>
</dbReference>
<keyword evidence="7 12" id="KW-0479">Metal-binding</keyword>
<protein>
    <recommendedName>
        <fullName evidence="6">Copper-containing nitrite reductase</fullName>
        <ecNumber evidence="5">1.7.2.1</ecNumber>
    </recommendedName>
</protein>
<dbReference type="GO" id="GO:0005507">
    <property type="term" value="F:copper ion binding"/>
    <property type="evidence" value="ECO:0007669"/>
    <property type="project" value="InterPro"/>
</dbReference>
<feature type="transmembrane region" description="Helical" evidence="14">
    <location>
        <begin position="93"/>
        <end position="116"/>
    </location>
</feature>
<keyword evidence="9" id="KW-0560">Oxidoreductase</keyword>
<keyword evidence="10 12" id="KW-0186">Copper</keyword>
<evidence type="ECO:0000256" key="7">
    <source>
        <dbReference type="ARBA" id="ARBA00022723"/>
    </source>
</evidence>
<feature type="compositionally biased region" description="Low complexity" evidence="13">
    <location>
        <begin position="627"/>
        <end position="642"/>
    </location>
</feature>
<evidence type="ECO:0000256" key="9">
    <source>
        <dbReference type="ARBA" id="ARBA00023002"/>
    </source>
</evidence>
<dbReference type="PANTHER" id="PTHR11709:SF394">
    <property type="entry name" value="FI03373P-RELATED"/>
    <property type="match status" value="1"/>
</dbReference>
<feature type="binding site" description="type 1 copper site" evidence="12">
    <location>
        <position position="785"/>
    </location>
    <ligand>
        <name>Cu cation</name>
        <dbReference type="ChEBI" id="CHEBI:23378"/>
        <label>1</label>
    </ligand>
</feature>
<sequence length="973" mass="103645">MPSSNSLSSMRRSGKKLPLPAFRIALLITAAASMLVGVLASLVRASIPGPWAGLRPAVPNLHGALMVFGFLGTAISLERAVAYRAGSPKHPRWAFAAPLFSVIANFLVAVTVLSPLPVEYTQILPGLGWTVSLIILSAVYVGVYARQHSFAVLIQLMGAVIGACSALLWTRLDSDILTPWWLMMLVLTIVGERLELAHVAFIHPIAKPGLVCVSAAILISLVCSLIAPSWGYSLLGLCTLTLLVLMFLFDTARKTYRVPGVTGFMGISMLVAYFWGLCASLTWIVSNSGGLAGSSLWWDFAAHSLAVGFIMTMVVAHVCVIVPSIIHRSMPFHPILWLPLALFTLGLALRFIGTVRVAMPVWQAGDCFNALGMLALVASVITMLARSHHRPRIVSPSVTLRMKHEASRHRQSSASTTRQSATKLPSRHESNTRLPNTTDQPALQRSQVLTWIVCTALVLSSFGLLIRPDFATTSAQASLAAPHASASSSASSSSSSPSSSLGSTSPEQAGSSGTAAPVTPTGHTTAVTISVEGMSFTPSTLAVPAGDSLTITFINTGNQIHDLVLSTGATSGRLAPGQKAQLHVPLVTSEIEGWCSLPGHRQMGMSLHIVLKGGAKRSATSQKADDTSNSTSASSDNTSSSLSSLISPAQLQQFAKKVPAYSANLKGYTAGNREATTRRYSITISQGKQQITNELSRETWTFNSRQPGPVLRGKVGDHFIITVKNTTHMDHSIDFHAGADAVPNKVMRSIAPGKSLVYSFTAARWGIWMYHCSSMPMSMHIANGMFGAVIIEPAHELPAVDHEYVLVQSEQYLGGSGHSADATRIASMNPDIVAFNGRAFQYDAHPLTMKAKERVRIWVLNAGPNSPLSFHIVGTQFSTVFSEGHYSVKDDHQPNTTGSDAGVCNTVRGEGQADSSTAKQSSCGDATGSQALSLLPAQGGFVELTVPKRGDYPIVNHVMSLAERGAHGILRVE</sequence>
<evidence type="ECO:0000256" key="6">
    <source>
        <dbReference type="ARBA" id="ARBA00017290"/>
    </source>
</evidence>
<feature type="transmembrane region" description="Helical" evidence="14">
    <location>
        <begin position="368"/>
        <end position="385"/>
    </location>
</feature>
<dbReference type="CDD" id="cd00920">
    <property type="entry name" value="Cupredoxin"/>
    <property type="match status" value="1"/>
</dbReference>
<dbReference type="EC" id="1.7.2.1" evidence="5"/>
<comment type="cofactor">
    <cofactor evidence="1 12">
        <name>Cu(+)</name>
        <dbReference type="ChEBI" id="CHEBI:49552"/>
    </cofactor>
</comment>
<accession>A0A921KAX3</accession>
<evidence type="ECO:0000256" key="2">
    <source>
        <dbReference type="ARBA" id="ARBA00001973"/>
    </source>
</evidence>
<dbReference type="Pfam" id="PF07732">
    <property type="entry name" value="Cu-oxidase_3"/>
    <property type="match status" value="1"/>
</dbReference>
<reference evidence="17" key="2">
    <citation type="submission" date="2021-09" db="EMBL/GenBank/DDBJ databases">
        <authorList>
            <person name="Gilroy R."/>
        </authorList>
    </citation>
    <scope>NUCLEOTIDE SEQUENCE</scope>
    <source>
        <strain evidence="17">578</strain>
    </source>
</reference>
<feature type="binding site" description="type 1 copper site" evidence="12">
    <location>
        <position position="780"/>
    </location>
    <ligand>
        <name>Cu cation</name>
        <dbReference type="ChEBI" id="CHEBI:23378"/>
        <label>1</label>
    </ligand>
</feature>
<keyword evidence="14" id="KW-0472">Membrane</keyword>
<feature type="compositionally biased region" description="Low complexity" evidence="13">
    <location>
        <begin position="484"/>
        <end position="505"/>
    </location>
</feature>
<comment type="caution">
    <text evidence="17">The sequence shown here is derived from an EMBL/GenBank/DDBJ whole genome shotgun (WGS) entry which is preliminary data.</text>
</comment>
<feature type="transmembrane region" description="Helical" evidence="14">
    <location>
        <begin position="209"/>
        <end position="227"/>
    </location>
</feature>
<feature type="region of interest" description="Disordered" evidence="13">
    <location>
        <begin position="484"/>
        <end position="521"/>
    </location>
</feature>
<feature type="transmembrane region" description="Helical" evidence="14">
    <location>
        <begin position="181"/>
        <end position="202"/>
    </location>
</feature>
<evidence type="ECO:0000256" key="11">
    <source>
        <dbReference type="ARBA" id="ARBA00049340"/>
    </source>
</evidence>
<reference evidence="17" key="1">
    <citation type="journal article" date="2021" name="PeerJ">
        <title>Extensive microbial diversity within the chicken gut microbiome revealed by metagenomics and culture.</title>
        <authorList>
            <person name="Gilroy R."/>
            <person name="Ravi A."/>
            <person name="Getino M."/>
            <person name="Pursley I."/>
            <person name="Horton D.L."/>
            <person name="Alikhan N.F."/>
            <person name="Baker D."/>
            <person name="Gharbi K."/>
            <person name="Hall N."/>
            <person name="Watson M."/>
            <person name="Adriaenssens E.M."/>
            <person name="Foster-Nyarko E."/>
            <person name="Jarju S."/>
            <person name="Secka A."/>
            <person name="Antonio M."/>
            <person name="Oren A."/>
            <person name="Chaudhuri R.R."/>
            <person name="La Ragione R."/>
            <person name="Hildebrand F."/>
            <person name="Pallen M.J."/>
        </authorList>
    </citation>
    <scope>NUCLEOTIDE SEQUENCE</scope>
    <source>
        <strain evidence="17">578</strain>
    </source>
</reference>
<evidence type="ECO:0000256" key="14">
    <source>
        <dbReference type="SAM" id="Phobius"/>
    </source>
</evidence>
<dbReference type="InterPro" id="IPR001287">
    <property type="entry name" value="NO2-reductase_Cu"/>
</dbReference>
<dbReference type="InterPro" id="IPR028096">
    <property type="entry name" value="EfeO_Cupredoxin"/>
</dbReference>
<dbReference type="InterPro" id="IPR045087">
    <property type="entry name" value="Cu-oxidase_fam"/>
</dbReference>
<evidence type="ECO:0000256" key="4">
    <source>
        <dbReference type="ARBA" id="ARBA00011233"/>
    </source>
</evidence>
<feature type="transmembrane region" description="Helical" evidence="14">
    <location>
        <begin position="338"/>
        <end position="362"/>
    </location>
</feature>
<feature type="compositionally biased region" description="Low complexity" evidence="13">
    <location>
        <begin position="412"/>
        <end position="422"/>
    </location>
</feature>
<evidence type="ECO:0000313" key="17">
    <source>
        <dbReference type="EMBL" id="HJF18053.1"/>
    </source>
</evidence>
<evidence type="ECO:0000256" key="10">
    <source>
        <dbReference type="ARBA" id="ARBA00023008"/>
    </source>
</evidence>
<feature type="region of interest" description="Disordered" evidence="13">
    <location>
        <begin position="399"/>
        <end position="439"/>
    </location>
</feature>
<feature type="binding site" description="type 1 copper site" evidence="12">
    <location>
        <position position="731"/>
    </location>
    <ligand>
        <name>Cu cation</name>
        <dbReference type="ChEBI" id="CHEBI:23378"/>
        <label>1</label>
    </ligand>
</feature>
<proteinExistence type="inferred from homology"/>
<dbReference type="PANTHER" id="PTHR11709">
    <property type="entry name" value="MULTI-COPPER OXIDASE"/>
    <property type="match status" value="1"/>
</dbReference>